<dbReference type="InterPro" id="IPR035905">
    <property type="entry name" value="Barstar-like_sf"/>
</dbReference>
<evidence type="ECO:0000313" key="3">
    <source>
        <dbReference type="EMBL" id="ABA55898.1"/>
    </source>
</evidence>
<dbReference type="EMBL" id="DQ139261">
    <property type="protein sequence ID" value="ABA55898.1"/>
    <property type="molecule type" value="Genomic_DNA"/>
</dbReference>
<dbReference type="CDD" id="cd05140">
    <property type="entry name" value="Barstar_AU1054-like"/>
    <property type="match status" value="1"/>
</dbReference>
<evidence type="ECO:0000256" key="1">
    <source>
        <dbReference type="ARBA" id="ARBA00006845"/>
    </source>
</evidence>
<dbReference type="InterPro" id="IPR000468">
    <property type="entry name" value="Barstar"/>
</dbReference>
<dbReference type="Pfam" id="PF01337">
    <property type="entry name" value="Barstar"/>
    <property type="match status" value="1"/>
</dbReference>
<sequence>MRIDLVMIENESQLHELMANCLGFPGYYEKNWDAFWDCLCDPGLRNSDFPKVIEFVGSSHFKSALPESFESLKSCFDDFCQEHPNIDIRVDWN</sequence>
<accession>Q2F9X3</accession>
<dbReference type="Gene3D" id="3.30.370.10">
    <property type="entry name" value="Barstar-like"/>
    <property type="match status" value="1"/>
</dbReference>
<evidence type="ECO:0000259" key="2">
    <source>
        <dbReference type="Pfam" id="PF01337"/>
    </source>
</evidence>
<dbReference type="AlphaFoldDB" id="Q2F9X3"/>
<name>Q2F9X3_9VIBR</name>
<dbReference type="SUPFAM" id="SSF52038">
    <property type="entry name" value="Barstar-related"/>
    <property type="match status" value="1"/>
</dbReference>
<reference evidence="3" key="1">
    <citation type="journal article" date="2006" name="BMC Evol. Biol.">
        <title>Recovery and evolutionary analysis of complete integron gene cassette arrays from Vibrio.</title>
        <authorList>
            <person name="Boucher Y."/>
            <person name="Nesbo C.L."/>
            <person name="Joss M.J."/>
            <person name="Robinson A."/>
            <person name="Mabbutt B.C."/>
            <person name="Gillings M.R."/>
            <person name="Doolittle W.F."/>
            <person name="Stokes H.W."/>
        </authorList>
    </citation>
    <scope>NUCLEOTIDE SEQUENCE</scope>
    <source>
        <strain evidence="3">DAT722</strain>
    </source>
</reference>
<feature type="domain" description="Barstar (barnase inhibitor)" evidence="2">
    <location>
        <begin position="2"/>
        <end position="86"/>
    </location>
</feature>
<organism evidence="3">
    <name type="scientific">Vibrio sp. DAT722</name>
    <dbReference type="NCBI Taxonomy" id="344879"/>
    <lineage>
        <taxon>Bacteria</taxon>
        <taxon>Pseudomonadati</taxon>
        <taxon>Pseudomonadota</taxon>
        <taxon>Gammaproteobacteria</taxon>
        <taxon>Vibrionales</taxon>
        <taxon>Vibrionaceae</taxon>
        <taxon>Vibrio</taxon>
    </lineage>
</organism>
<comment type="similarity">
    <text evidence="1">Belongs to the barstar family.</text>
</comment>
<protein>
    <submittedName>
        <fullName evidence="3">Putative ribonuclease inhibitor</fullName>
    </submittedName>
</protein>
<proteinExistence type="inferred from homology"/>